<evidence type="ECO:0000313" key="4">
    <source>
        <dbReference type="Proteomes" id="UP000273405"/>
    </source>
</evidence>
<evidence type="ECO:0000313" key="3">
    <source>
        <dbReference type="EMBL" id="RKH36652.1"/>
    </source>
</evidence>
<dbReference type="SUPFAM" id="SSF53187">
    <property type="entry name" value="Zn-dependent exopeptidases"/>
    <property type="match status" value="1"/>
</dbReference>
<proteinExistence type="predicted"/>
<evidence type="ECO:0000256" key="1">
    <source>
        <dbReference type="SAM" id="Phobius"/>
    </source>
</evidence>
<gene>
    <name evidence="3" type="ORF">D7X12_32440</name>
</gene>
<dbReference type="Proteomes" id="UP000273405">
    <property type="component" value="Unassembled WGS sequence"/>
</dbReference>
<feature type="transmembrane region" description="Helical" evidence="1">
    <location>
        <begin position="361"/>
        <end position="383"/>
    </location>
</feature>
<dbReference type="Gene3D" id="3.40.630.10">
    <property type="entry name" value="Zn peptidases"/>
    <property type="match status" value="1"/>
</dbReference>
<dbReference type="InterPro" id="IPR007484">
    <property type="entry name" value="Peptidase_M28"/>
</dbReference>
<protein>
    <submittedName>
        <fullName evidence="3">M20/M25/M40 family metallo-hydrolase</fullName>
    </submittedName>
</protein>
<reference evidence="4" key="1">
    <citation type="submission" date="2018-09" db="EMBL/GenBank/DDBJ databases">
        <authorList>
            <person name="Livingstone P.G."/>
            <person name="Whitworth D.E."/>
        </authorList>
    </citation>
    <scope>NUCLEOTIDE SEQUENCE [LARGE SCALE GENOMIC DNA]</scope>
    <source>
        <strain evidence="4">CA040B</strain>
    </source>
</reference>
<dbReference type="PANTHER" id="PTHR12147">
    <property type="entry name" value="METALLOPEPTIDASE M28 FAMILY MEMBER"/>
    <property type="match status" value="1"/>
</dbReference>
<keyword evidence="1" id="KW-1133">Transmembrane helix</keyword>
<dbReference type="RefSeq" id="WP_120629106.1">
    <property type="nucleotide sequence ID" value="NZ_RAWG01000291.1"/>
</dbReference>
<feature type="transmembrane region" description="Helical" evidence="1">
    <location>
        <begin position="507"/>
        <end position="531"/>
    </location>
</feature>
<comment type="caution">
    <text evidence="3">The sequence shown here is derived from an EMBL/GenBank/DDBJ whole genome shotgun (WGS) entry which is preliminary data.</text>
</comment>
<feature type="transmembrane region" description="Helical" evidence="1">
    <location>
        <begin position="328"/>
        <end position="349"/>
    </location>
</feature>
<dbReference type="GO" id="GO:0008235">
    <property type="term" value="F:metalloexopeptidase activity"/>
    <property type="evidence" value="ECO:0007669"/>
    <property type="project" value="InterPro"/>
</dbReference>
<sequence>MSTRLVSLLAVSLVGLTVVFALHFASAPAALPASAPVEVFSAGRARAHLEHIAAVPHPVGSQAHREVREYLLRTVREAGLTPEVQVTSAINPSLGLGRYIPGSTVHNVLAHLKGVDGSKAIAIVAHYDSVPTSPGASDDGAGVAAMLETLRALRTGPPLRNDILFVFTDAEETGLVGARAFALQHPLAKRVAVVLNFEARGSRGPSLMFQPSPDSRWLIEHLARSGAPAQASSLFDETNRRLPNETDFTIFLKAGKSGLNFGFIDGFMRYHSRLDDLAHLDLDSLQHHGEVMLALARHLGQDPLEPTSTQSAIYFNVGPWLVHHPASWAVPLALLALLACGAAIAVGLRRGALRASGLLKGVGALLATTVGSAVVLHVAWWLVRYVDGGLRTLPQRDAYQGPLFIVGLLALTLAAVAGFQALFLRKVRRAELAAGALIAWTVLGLVSAFVASGISYLFIWPVVFGAPALGWRWREPGENPSSRTRLVLAASAIPSLLLWVPPVPNLYSALTLALVAVVTVVLTPWLVLLLAQAVAEPVRPGRTVAPLAFALAGVLLSVGVVRERFDAEHPRPSSLAYVVDATSGEAYWFTLDFEPDAWVSGFLGGDATKRRLVTYLPLLPMDVRVAPAPPVPLPAPDVRVEHDETRDGLRRLALRVTSRRQAPHLQLQLGPDTPLKGLSMAGHKLEPDAIARLLERKSGPVLQYWAPPPEGILLEVSVPEGTRVRLRVTDFRFDLSEAPGAPGDQRPADTIPVPFYLGVSDETLVSSVGEY</sequence>
<dbReference type="GO" id="GO:0006508">
    <property type="term" value="P:proteolysis"/>
    <property type="evidence" value="ECO:0007669"/>
    <property type="project" value="InterPro"/>
</dbReference>
<feature type="transmembrane region" description="Helical" evidence="1">
    <location>
        <begin position="403"/>
        <end position="424"/>
    </location>
</feature>
<organism evidence="3 4">
    <name type="scientific">Corallococcus sicarius</name>
    <dbReference type="NCBI Taxonomy" id="2316726"/>
    <lineage>
        <taxon>Bacteria</taxon>
        <taxon>Pseudomonadati</taxon>
        <taxon>Myxococcota</taxon>
        <taxon>Myxococcia</taxon>
        <taxon>Myxococcales</taxon>
        <taxon>Cystobacterineae</taxon>
        <taxon>Myxococcaceae</taxon>
        <taxon>Corallococcus</taxon>
    </lineage>
</organism>
<keyword evidence="3" id="KW-0378">Hydrolase</keyword>
<evidence type="ECO:0000259" key="2">
    <source>
        <dbReference type="Pfam" id="PF04389"/>
    </source>
</evidence>
<dbReference type="PANTHER" id="PTHR12147:SF26">
    <property type="entry name" value="PEPTIDASE M28 DOMAIN-CONTAINING PROTEIN"/>
    <property type="match status" value="1"/>
</dbReference>
<keyword evidence="1" id="KW-0472">Membrane</keyword>
<accession>A0A3A8N9E5</accession>
<feature type="transmembrane region" description="Helical" evidence="1">
    <location>
        <begin position="543"/>
        <end position="561"/>
    </location>
</feature>
<name>A0A3A8N9E5_9BACT</name>
<dbReference type="OrthoDB" id="9778250at2"/>
<dbReference type="Pfam" id="PF04389">
    <property type="entry name" value="Peptidase_M28"/>
    <property type="match status" value="1"/>
</dbReference>
<keyword evidence="1" id="KW-0812">Transmembrane</keyword>
<keyword evidence="4" id="KW-1185">Reference proteome</keyword>
<dbReference type="EMBL" id="RAWG01000291">
    <property type="protein sequence ID" value="RKH36652.1"/>
    <property type="molecule type" value="Genomic_DNA"/>
</dbReference>
<dbReference type="AlphaFoldDB" id="A0A3A8N9E5"/>
<feature type="transmembrane region" description="Helical" evidence="1">
    <location>
        <begin position="436"/>
        <end position="463"/>
    </location>
</feature>
<feature type="domain" description="Peptidase M28" evidence="2">
    <location>
        <begin position="107"/>
        <end position="295"/>
    </location>
</feature>
<dbReference type="InterPro" id="IPR045175">
    <property type="entry name" value="M28_fam"/>
</dbReference>